<dbReference type="AlphaFoldDB" id="A0A7K0KJ96"/>
<dbReference type="Gene3D" id="1.10.10.10">
    <property type="entry name" value="Winged helix-like DNA-binding domain superfamily/Winged helix DNA-binding domain"/>
    <property type="match status" value="1"/>
</dbReference>
<feature type="domain" description="HTH lysR-type" evidence="5">
    <location>
        <begin position="1"/>
        <end position="33"/>
    </location>
</feature>
<dbReference type="EMBL" id="VUNG01000068">
    <property type="protein sequence ID" value="MST85978.1"/>
    <property type="molecule type" value="Genomic_DNA"/>
</dbReference>
<keyword evidence="3" id="KW-0238">DNA-binding</keyword>
<sequence length="266" mass="30674">MVVQSTLSQQIKQLEDDLGVQLFERIGKKVSLTEAGRQFLPFARQTLEYAEQGRQQLQDMEGLKTGKLRIGATYGLSVLLTRTMQRFCPQYPDIQFVVRFERADELITLLHNREIDFALTYNLLENEPLLEEIPLFESRLCAVVAEEHPLAKYEEVKLSQLKAFLTAVPAKGMNARTMIDGLLREHSVDLRPLMEINEIYTMIHMVKSCHLVAILSESVIYEEEGYKAIPIKEAKETMHTSLVYVKGMYQRNAVKEFFKRMQIGKI</sequence>
<comment type="similarity">
    <text evidence="1">Belongs to the LysR transcriptional regulatory family.</text>
</comment>
<proteinExistence type="inferred from homology"/>
<dbReference type="Gene3D" id="3.40.190.290">
    <property type="match status" value="1"/>
</dbReference>
<evidence type="ECO:0000259" key="5">
    <source>
        <dbReference type="PROSITE" id="PS50931"/>
    </source>
</evidence>
<evidence type="ECO:0000256" key="3">
    <source>
        <dbReference type="ARBA" id="ARBA00023125"/>
    </source>
</evidence>
<accession>A0A7K0KJ96</accession>
<dbReference type="GO" id="GO:0003700">
    <property type="term" value="F:DNA-binding transcription factor activity"/>
    <property type="evidence" value="ECO:0007669"/>
    <property type="project" value="InterPro"/>
</dbReference>
<evidence type="ECO:0000256" key="4">
    <source>
        <dbReference type="ARBA" id="ARBA00023163"/>
    </source>
</evidence>
<dbReference type="PANTHER" id="PTHR30419">
    <property type="entry name" value="HTH-TYPE TRANSCRIPTIONAL REGULATOR YBHD"/>
    <property type="match status" value="1"/>
</dbReference>
<dbReference type="Pfam" id="PF00126">
    <property type="entry name" value="HTH_1"/>
    <property type="match status" value="1"/>
</dbReference>
<dbReference type="InterPro" id="IPR050950">
    <property type="entry name" value="HTH-type_LysR_regulators"/>
</dbReference>
<protein>
    <submittedName>
        <fullName evidence="6">LysR family transcriptional regulator</fullName>
    </submittedName>
</protein>
<evidence type="ECO:0000256" key="1">
    <source>
        <dbReference type="ARBA" id="ARBA00009437"/>
    </source>
</evidence>
<dbReference type="RefSeq" id="WP_154535573.1">
    <property type="nucleotide sequence ID" value="NZ_VUNG01000068.1"/>
</dbReference>
<dbReference type="GO" id="GO:0005829">
    <property type="term" value="C:cytosol"/>
    <property type="evidence" value="ECO:0007669"/>
    <property type="project" value="TreeGrafter"/>
</dbReference>
<keyword evidence="2" id="KW-0805">Transcription regulation</keyword>
<dbReference type="SUPFAM" id="SSF46785">
    <property type="entry name" value="Winged helix' DNA-binding domain"/>
    <property type="match status" value="1"/>
</dbReference>
<keyword evidence="4" id="KW-0804">Transcription</keyword>
<reference evidence="6 7" key="1">
    <citation type="submission" date="2019-08" db="EMBL/GenBank/DDBJ databases">
        <title>In-depth cultivation of the pig gut microbiome towards novel bacterial diversity and tailored functional studies.</title>
        <authorList>
            <person name="Wylensek D."/>
            <person name="Hitch T.C.A."/>
            <person name="Clavel T."/>
        </authorList>
    </citation>
    <scope>NUCLEOTIDE SEQUENCE [LARGE SCALE GENOMIC DNA]</scope>
    <source>
        <strain evidence="6 7">LKV-178-WT-2A</strain>
    </source>
</reference>
<dbReference type="GO" id="GO:0003677">
    <property type="term" value="F:DNA binding"/>
    <property type="evidence" value="ECO:0007669"/>
    <property type="project" value="UniProtKB-KW"/>
</dbReference>
<dbReference type="InterPro" id="IPR000847">
    <property type="entry name" value="LysR_HTH_N"/>
</dbReference>
<dbReference type="CDD" id="cd05466">
    <property type="entry name" value="PBP2_LTTR_substrate"/>
    <property type="match status" value="1"/>
</dbReference>
<dbReference type="Proteomes" id="UP000438914">
    <property type="component" value="Unassembled WGS sequence"/>
</dbReference>
<evidence type="ECO:0000256" key="2">
    <source>
        <dbReference type="ARBA" id="ARBA00023015"/>
    </source>
</evidence>
<dbReference type="Pfam" id="PF03466">
    <property type="entry name" value="LysR_substrate"/>
    <property type="match status" value="1"/>
</dbReference>
<keyword evidence="7" id="KW-1185">Reference proteome</keyword>
<gene>
    <name evidence="6" type="ORF">FYJ73_15125</name>
</gene>
<name>A0A7K0KJ96_9BACT</name>
<comment type="caution">
    <text evidence="6">The sequence shown here is derived from an EMBL/GenBank/DDBJ whole genome shotgun (WGS) entry which is preliminary data.</text>
</comment>
<dbReference type="InterPro" id="IPR036388">
    <property type="entry name" value="WH-like_DNA-bd_sf"/>
</dbReference>
<dbReference type="SUPFAM" id="SSF53850">
    <property type="entry name" value="Periplasmic binding protein-like II"/>
    <property type="match status" value="1"/>
</dbReference>
<dbReference type="InterPro" id="IPR036390">
    <property type="entry name" value="WH_DNA-bd_sf"/>
</dbReference>
<organism evidence="6 7">
    <name type="scientific">Hallella mizrahii</name>
    <dbReference type="NCBI Taxonomy" id="2606637"/>
    <lineage>
        <taxon>Bacteria</taxon>
        <taxon>Pseudomonadati</taxon>
        <taxon>Bacteroidota</taxon>
        <taxon>Bacteroidia</taxon>
        <taxon>Bacteroidales</taxon>
        <taxon>Prevotellaceae</taxon>
        <taxon>Hallella</taxon>
    </lineage>
</organism>
<dbReference type="InterPro" id="IPR005119">
    <property type="entry name" value="LysR_subst-bd"/>
</dbReference>
<dbReference type="PROSITE" id="PS50931">
    <property type="entry name" value="HTH_LYSR"/>
    <property type="match status" value="1"/>
</dbReference>
<evidence type="ECO:0000313" key="6">
    <source>
        <dbReference type="EMBL" id="MST85978.1"/>
    </source>
</evidence>
<dbReference type="PANTHER" id="PTHR30419:SF8">
    <property type="entry name" value="NITROGEN ASSIMILATION TRANSCRIPTIONAL ACTIVATOR-RELATED"/>
    <property type="match status" value="1"/>
</dbReference>
<dbReference type="PRINTS" id="PR00039">
    <property type="entry name" value="HTHLYSR"/>
</dbReference>
<evidence type="ECO:0000313" key="7">
    <source>
        <dbReference type="Proteomes" id="UP000438914"/>
    </source>
</evidence>